<reference evidence="1 2" key="1">
    <citation type="submission" date="2015-04" db="EMBL/GenBank/DDBJ databases">
        <authorList>
            <person name="Syromyatnikov M.Y."/>
            <person name="Popov V.N."/>
        </authorList>
    </citation>
    <scope>NUCLEOTIDE SEQUENCE [LARGE SCALE GENOMIC DNA]</scope>
</reference>
<name>A0A1J1HK42_9DIPT</name>
<protein>
    <submittedName>
        <fullName evidence="1">CLUMA_CG002070, isoform A</fullName>
    </submittedName>
</protein>
<evidence type="ECO:0000313" key="2">
    <source>
        <dbReference type="Proteomes" id="UP000183832"/>
    </source>
</evidence>
<proteinExistence type="predicted"/>
<evidence type="ECO:0000313" key="1">
    <source>
        <dbReference type="EMBL" id="CRK88291.1"/>
    </source>
</evidence>
<dbReference type="AlphaFoldDB" id="A0A1J1HK42"/>
<sequence length="61" mass="7342">MSQHFNKFKENFKEAFNSLDRKDFKHFFGLSTENNSIKSFENLIKKLNFSFTMSLPLYCDH</sequence>
<keyword evidence="2" id="KW-1185">Reference proteome</keyword>
<accession>A0A1J1HK42</accession>
<gene>
    <name evidence="1" type="ORF">CLUMA_CG002070</name>
</gene>
<organism evidence="1 2">
    <name type="scientific">Clunio marinus</name>
    <dbReference type="NCBI Taxonomy" id="568069"/>
    <lineage>
        <taxon>Eukaryota</taxon>
        <taxon>Metazoa</taxon>
        <taxon>Ecdysozoa</taxon>
        <taxon>Arthropoda</taxon>
        <taxon>Hexapoda</taxon>
        <taxon>Insecta</taxon>
        <taxon>Pterygota</taxon>
        <taxon>Neoptera</taxon>
        <taxon>Endopterygota</taxon>
        <taxon>Diptera</taxon>
        <taxon>Nematocera</taxon>
        <taxon>Chironomoidea</taxon>
        <taxon>Chironomidae</taxon>
        <taxon>Clunio</taxon>
    </lineage>
</organism>
<dbReference type="Proteomes" id="UP000183832">
    <property type="component" value="Unassembled WGS sequence"/>
</dbReference>
<dbReference type="EMBL" id="CVRI01000006">
    <property type="protein sequence ID" value="CRK88291.1"/>
    <property type="molecule type" value="Genomic_DNA"/>
</dbReference>